<evidence type="ECO:0000256" key="2">
    <source>
        <dbReference type="SAM" id="SignalP"/>
    </source>
</evidence>
<dbReference type="OrthoDB" id="9954476at2"/>
<evidence type="ECO:0000256" key="1">
    <source>
        <dbReference type="SAM" id="MobiDB-lite"/>
    </source>
</evidence>
<evidence type="ECO:0000313" key="3">
    <source>
        <dbReference type="EMBL" id="SDF25666.1"/>
    </source>
</evidence>
<feature type="compositionally biased region" description="Low complexity" evidence="1">
    <location>
        <begin position="22"/>
        <end position="33"/>
    </location>
</feature>
<dbReference type="RefSeq" id="WP_156785074.1">
    <property type="nucleotide sequence ID" value="NZ_LT629690.1"/>
</dbReference>
<name>A0A1G7JL95_9BACT</name>
<dbReference type="AlphaFoldDB" id="A0A1G7JL95"/>
<reference evidence="3 4" key="1">
    <citation type="submission" date="2016-10" db="EMBL/GenBank/DDBJ databases">
        <authorList>
            <person name="de Groot N.N."/>
        </authorList>
    </citation>
    <scope>NUCLEOTIDE SEQUENCE [LARGE SCALE GENOMIC DNA]</scope>
    <source>
        <strain evidence="3 4">GAS232</strain>
    </source>
</reference>
<dbReference type="EMBL" id="LT629690">
    <property type="protein sequence ID" value="SDF25666.1"/>
    <property type="molecule type" value="Genomic_DNA"/>
</dbReference>
<dbReference type="Proteomes" id="UP000182427">
    <property type="component" value="Chromosome I"/>
</dbReference>
<feature type="chain" id="PRO_5009241562" evidence="2">
    <location>
        <begin position="21"/>
        <end position="125"/>
    </location>
</feature>
<organism evidence="3 4">
    <name type="scientific">Terriglobus roseus</name>
    <dbReference type="NCBI Taxonomy" id="392734"/>
    <lineage>
        <taxon>Bacteria</taxon>
        <taxon>Pseudomonadati</taxon>
        <taxon>Acidobacteriota</taxon>
        <taxon>Terriglobia</taxon>
        <taxon>Terriglobales</taxon>
        <taxon>Acidobacteriaceae</taxon>
        <taxon>Terriglobus</taxon>
    </lineage>
</organism>
<evidence type="ECO:0000313" key="4">
    <source>
        <dbReference type="Proteomes" id="UP000182427"/>
    </source>
</evidence>
<gene>
    <name evidence="3" type="ORF">SAMN05444167_1862</name>
</gene>
<feature type="signal peptide" evidence="2">
    <location>
        <begin position="1"/>
        <end position="20"/>
    </location>
</feature>
<feature type="region of interest" description="Disordered" evidence="1">
    <location>
        <begin position="17"/>
        <end position="62"/>
    </location>
</feature>
<protein>
    <submittedName>
        <fullName evidence="3">Uncharacterized protein</fullName>
    </submittedName>
</protein>
<proteinExistence type="predicted"/>
<keyword evidence="2" id="KW-0732">Signal</keyword>
<sequence>MTKTVRLLLLASFVTLPAAAQSGSPNPSPTSGGRVPSGDSSSDIHMPLGTASDPDTGIDPALIRRREEARKLDRKKRMVDNANRLLALTQQLRADLQGREATPEDQKRLDEIARLARQVKDQMRN</sequence>
<keyword evidence="4" id="KW-1185">Reference proteome</keyword>
<accession>A0A1G7JL95</accession>